<reference evidence="2" key="2">
    <citation type="submission" date="2011-02" db="EMBL/GenBank/DDBJ databases">
        <authorList>
            <person name="MacLean D."/>
        </authorList>
    </citation>
    <scope>NUCLEOTIDE SEQUENCE</scope>
</reference>
<reference evidence="2" key="1">
    <citation type="journal article" date="2011" name="PLoS Biol.">
        <title>Gene gain and loss during evolution of obligate parasitism in the white rust pathogen of Arabidopsis thaliana.</title>
        <authorList>
            <person name="Kemen E."/>
            <person name="Gardiner A."/>
            <person name="Schultz-Larsen T."/>
            <person name="Kemen A.C."/>
            <person name="Balmuth A.L."/>
            <person name="Robert-Seilaniantz A."/>
            <person name="Bailey K."/>
            <person name="Holub E."/>
            <person name="Studholme D.J."/>
            <person name="Maclean D."/>
            <person name="Jones J.D."/>
        </authorList>
    </citation>
    <scope>NUCLEOTIDE SEQUENCE</scope>
</reference>
<evidence type="ECO:0000313" key="2">
    <source>
        <dbReference type="EMBL" id="CCA19945.1"/>
    </source>
</evidence>
<dbReference type="EMBL" id="FR824127">
    <property type="protein sequence ID" value="CCA19945.1"/>
    <property type="molecule type" value="Genomic_DNA"/>
</dbReference>
<sequence length="125" mass="14068">MVFVKILSVELLLLLPSTMAAYVPKQEWVTACPNITTTPHVNTLQAIDCVGKCYSYAHIVDLKVDVRSVSNSTFGPDLKSITDETVIKKIVHLFPDEFDSSSPSERKLYTDSLSVWFETKVEEKE</sequence>
<feature type="chain" id="PRO_5003259750" evidence="1">
    <location>
        <begin position="21"/>
        <end position="125"/>
    </location>
</feature>
<accession>F0WFG3</accession>
<dbReference type="AlphaFoldDB" id="F0WFG3"/>
<dbReference type="HOGENOM" id="CLU_1996814_0_0_1"/>
<name>F0WFG3_9STRA</name>
<keyword evidence="1" id="KW-0732">Signal</keyword>
<organism evidence="2">
    <name type="scientific">Albugo laibachii Nc14</name>
    <dbReference type="NCBI Taxonomy" id="890382"/>
    <lineage>
        <taxon>Eukaryota</taxon>
        <taxon>Sar</taxon>
        <taxon>Stramenopiles</taxon>
        <taxon>Oomycota</taxon>
        <taxon>Peronosporomycetes</taxon>
        <taxon>Albuginales</taxon>
        <taxon>Albuginaceae</taxon>
        <taxon>Albugo</taxon>
    </lineage>
</organism>
<evidence type="ECO:0000256" key="1">
    <source>
        <dbReference type="SAM" id="SignalP"/>
    </source>
</evidence>
<protein>
    <submittedName>
        <fullName evidence="2">AlNc14C82G5352 protein</fullName>
    </submittedName>
</protein>
<gene>
    <name evidence="2" type="primary">AlNc14C82G5352</name>
    <name evidence="2" type="ORF">ALNC14_060880</name>
</gene>
<feature type="signal peptide" evidence="1">
    <location>
        <begin position="1"/>
        <end position="20"/>
    </location>
</feature>
<proteinExistence type="predicted"/>